<accession>A0ABW9SQB7</accession>
<protein>
    <recommendedName>
        <fullName evidence="3">Deacetylase sirtuin-type domain-containing protein</fullName>
    </recommendedName>
</protein>
<comment type="caution">
    <text evidence="1">The sequence shown here is derived from an EMBL/GenBank/DDBJ whole genome shotgun (WGS) entry which is preliminary data.</text>
</comment>
<dbReference type="InterPro" id="IPR029035">
    <property type="entry name" value="DHS-like_NAD/FAD-binding_dom"/>
</dbReference>
<sequence length="586" mass="64938">MIAPIHSLAFSIQANRGVYAVLVGSGISHAAKIPTGWAITLDLVRKLAKVVGEDCGAKPEDWYREKYGCDPDYSELLDAVAKTSAERQQLLRTYWEPTEEERDEGAKQPTAAHRAIAQLVSKGFIKVIVTTNFDRLMETALADVGIVPTILSTADQVHGALPLIHTQCCLFKVHGDYLDTRILNTPEELSAYPVEFDRLLDRIFDEFGLIVCGWSADWDEALRRAITRAPSRRFTTYWAMRGEPSASAQQLIDHRGAQVISIKDADSFFVSVQEQVASLEEFSRPHPLSTEAAVASLKRYMSESKYRIQLSDLVFSELERTIEAIDASGFAVQGGPVPTGETITERVRAYEAACATLAPMAVQAGHWGEAAHTPIWLRVLSALATLHEGGSGYVFWLELQQYPAALLFYALGIGAALSERLDFLSDLFGVTVAREHKEDKAAVKMFAAACLLSNSGGKGLEGMQERFSPLSDWLHDRLKPWCKRIAVTDAQFTMAFDKLEILIALSYGYHSQQSLDSYWAAPPACAYGSRRNNGERIIKEIQQSLDDAGDKSPYVTPRLFGTSAAECKMELEAFSSFIAKLSQRWY</sequence>
<evidence type="ECO:0000313" key="2">
    <source>
        <dbReference type="Proteomes" id="UP000735592"/>
    </source>
</evidence>
<organism evidence="1 2">
    <name type="scientific">Pseudoduganella danionis</name>
    <dbReference type="NCBI Taxonomy" id="1890295"/>
    <lineage>
        <taxon>Bacteria</taxon>
        <taxon>Pseudomonadati</taxon>
        <taxon>Pseudomonadota</taxon>
        <taxon>Betaproteobacteria</taxon>
        <taxon>Burkholderiales</taxon>
        <taxon>Oxalobacteraceae</taxon>
        <taxon>Telluria group</taxon>
        <taxon>Pseudoduganella</taxon>
    </lineage>
</organism>
<evidence type="ECO:0008006" key="3">
    <source>
        <dbReference type="Google" id="ProtNLM"/>
    </source>
</evidence>
<dbReference type="Pfam" id="PF13289">
    <property type="entry name" value="SIR2_2"/>
    <property type="match status" value="1"/>
</dbReference>
<keyword evidence="2" id="KW-1185">Reference proteome</keyword>
<gene>
    <name evidence="1" type="ORF">GM655_15820</name>
</gene>
<dbReference type="RefSeq" id="WP_155435637.1">
    <property type="nucleotide sequence ID" value="NZ_JBHLXK010000002.1"/>
</dbReference>
<dbReference type="EMBL" id="WNKW01000004">
    <property type="protein sequence ID" value="MTW34276.1"/>
    <property type="molecule type" value="Genomic_DNA"/>
</dbReference>
<proteinExistence type="predicted"/>
<name>A0ABW9SQB7_9BURK</name>
<evidence type="ECO:0000313" key="1">
    <source>
        <dbReference type="EMBL" id="MTW34276.1"/>
    </source>
</evidence>
<dbReference type="Gene3D" id="3.40.50.1220">
    <property type="entry name" value="TPP-binding domain"/>
    <property type="match status" value="1"/>
</dbReference>
<dbReference type="Proteomes" id="UP000735592">
    <property type="component" value="Unassembled WGS sequence"/>
</dbReference>
<dbReference type="SUPFAM" id="SSF52467">
    <property type="entry name" value="DHS-like NAD/FAD-binding domain"/>
    <property type="match status" value="1"/>
</dbReference>
<reference evidence="1 2" key="1">
    <citation type="submission" date="2019-11" db="EMBL/GenBank/DDBJ databases">
        <title>Type strains purchased from KCTC, JCM and DSMZ.</title>
        <authorList>
            <person name="Lu H."/>
        </authorList>
    </citation>
    <scope>NUCLEOTIDE SEQUENCE [LARGE SCALE GENOMIC DNA]</scope>
    <source>
        <strain evidence="1 2">DSM 103461</strain>
    </source>
</reference>